<gene>
    <name evidence="9" type="ORF">GNLVRS02_ARAD1D49918g</name>
</gene>
<name>A0A060TE89_BLAAD</name>
<reference evidence="9" key="2">
    <citation type="submission" date="2014-06" db="EMBL/GenBank/DDBJ databases">
        <title>The complete genome of Blastobotrys (Arxula) adeninivorans LS3 - a yeast of biotechnological interest.</title>
        <authorList>
            <person name="Kunze G."/>
            <person name="Gaillardin C."/>
            <person name="Czernicka M."/>
            <person name="Durrens P."/>
            <person name="Martin T."/>
            <person name="Boer E."/>
            <person name="Gabaldon T."/>
            <person name="Cruz J."/>
            <person name="Talla E."/>
            <person name="Marck C."/>
            <person name="Goffeau A."/>
            <person name="Barbe V."/>
            <person name="Baret P."/>
            <person name="Baronian K."/>
            <person name="Beier S."/>
            <person name="Bleykasten C."/>
            <person name="Bode R."/>
            <person name="Casaregola S."/>
            <person name="Despons L."/>
            <person name="Fairhead C."/>
            <person name="Giersberg M."/>
            <person name="Gierski P."/>
            <person name="Hahnel U."/>
            <person name="Hartmann A."/>
            <person name="Jankowska D."/>
            <person name="Jubin C."/>
            <person name="Jung P."/>
            <person name="Lafontaine I."/>
            <person name="Leh-Louis V."/>
            <person name="Lemaire M."/>
            <person name="Marcet-Houben M."/>
            <person name="Mascher M."/>
            <person name="Morel G."/>
            <person name="Richard G.-F."/>
            <person name="Riechen J."/>
            <person name="Sacerdot C."/>
            <person name="Sarkar A."/>
            <person name="Savel G."/>
            <person name="Schacherer J."/>
            <person name="Sherman D."/>
            <person name="Straub M.-L."/>
            <person name="Stein N."/>
            <person name="Thierry A."/>
            <person name="Trautwein-Schult A."/>
            <person name="Westhof E."/>
            <person name="Worch S."/>
            <person name="Dujon B."/>
            <person name="Souciet J.-L."/>
            <person name="Wincker P."/>
            <person name="Scholz U."/>
            <person name="Neuveglise N."/>
        </authorList>
    </citation>
    <scope>NUCLEOTIDE SEQUENCE</scope>
    <source>
        <strain evidence="9">LS3</strain>
    </source>
</reference>
<evidence type="ECO:0000256" key="2">
    <source>
        <dbReference type="ARBA" id="ARBA00022723"/>
    </source>
</evidence>
<protein>
    <recommendedName>
        <fullName evidence="6">Diphthamide biosynthesis protein 3</fullName>
    </recommendedName>
</protein>
<dbReference type="Pfam" id="PF05207">
    <property type="entry name" value="Zn_ribbon_CSL"/>
    <property type="match status" value="1"/>
</dbReference>
<dbReference type="GO" id="GO:0017183">
    <property type="term" value="P:protein histidyl modification to diphthamide"/>
    <property type="evidence" value="ECO:0007669"/>
    <property type="project" value="UniProtKB-UniPathway"/>
</dbReference>
<comment type="catalytic activity">
    <reaction evidence="5">
        <text>[3Fe-4S](1+)-[protein] + Fe(2+)-[Dph3] = [3Fe-4S](0)-[protein] + Fe(3+)-[Dph3]</text>
        <dbReference type="Rhea" id="RHEA:71235"/>
        <dbReference type="Rhea" id="RHEA-COMP:17996"/>
        <dbReference type="Rhea" id="RHEA-COMP:17997"/>
        <dbReference type="Rhea" id="RHEA-COMP:18002"/>
        <dbReference type="Rhea" id="RHEA-COMP:18003"/>
        <dbReference type="ChEBI" id="CHEBI:29033"/>
        <dbReference type="ChEBI" id="CHEBI:29034"/>
        <dbReference type="ChEBI" id="CHEBI:33751"/>
        <dbReference type="ChEBI" id="CHEBI:47402"/>
        <dbReference type="ChEBI" id="CHEBI:83228"/>
    </reaction>
</comment>
<evidence type="ECO:0000256" key="3">
    <source>
        <dbReference type="ARBA" id="ARBA00023004"/>
    </source>
</evidence>
<dbReference type="EMBL" id="HG937694">
    <property type="protein sequence ID" value="CDP39104.1"/>
    <property type="molecule type" value="Genomic_DNA"/>
</dbReference>
<dbReference type="PhylomeDB" id="A0A060TE89"/>
<evidence type="ECO:0000256" key="7">
    <source>
        <dbReference type="ARBA" id="ARBA00048125"/>
    </source>
</evidence>
<dbReference type="PROSITE" id="PS51074">
    <property type="entry name" value="DPH_MB"/>
    <property type="match status" value="1"/>
</dbReference>
<dbReference type="PANTHER" id="PTHR21454:SF31">
    <property type="entry name" value="DIPHTHAMIDE BIOSYNTHESIS PROTEIN 3"/>
    <property type="match status" value="1"/>
</dbReference>
<evidence type="ECO:0000256" key="6">
    <source>
        <dbReference type="ARBA" id="ARBA00041070"/>
    </source>
</evidence>
<evidence type="ECO:0000259" key="8">
    <source>
        <dbReference type="PROSITE" id="PS51074"/>
    </source>
</evidence>
<keyword evidence="2" id="KW-0479">Metal-binding</keyword>
<accession>A0A060TE89</accession>
<organism evidence="9">
    <name type="scientific">Blastobotrys adeninivorans</name>
    <name type="common">Yeast</name>
    <name type="synonym">Arxula adeninivorans</name>
    <dbReference type="NCBI Taxonomy" id="409370"/>
    <lineage>
        <taxon>Eukaryota</taxon>
        <taxon>Fungi</taxon>
        <taxon>Dikarya</taxon>
        <taxon>Ascomycota</taxon>
        <taxon>Saccharomycotina</taxon>
        <taxon>Dipodascomycetes</taxon>
        <taxon>Dipodascales</taxon>
        <taxon>Trichomonascaceae</taxon>
        <taxon>Blastobotrys</taxon>
    </lineage>
</organism>
<dbReference type="InterPro" id="IPR036671">
    <property type="entry name" value="DPH_MB_sf"/>
</dbReference>
<dbReference type="Gene3D" id="3.10.660.10">
    <property type="entry name" value="DPH Zinc finger"/>
    <property type="match status" value="1"/>
</dbReference>
<comment type="catalytic activity">
    <reaction evidence="7">
        <text>2 [3Fe-4S](0)-[protein] + 2 Fe(2+)-[Dph3] + NADH = 2 [4Fe-4S](1+)-[protein] + 2 [Dph3] + NAD(+) + H(+)</text>
        <dbReference type="Rhea" id="RHEA:71239"/>
        <dbReference type="Rhea" id="RHEA-COMP:17997"/>
        <dbReference type="Rhea" id="RHEA-COMP:17998"/>
        <dbReference type="Rhea" id="RHEA-COMP:18001"/>
        <dbReference type="Rhea" id="RHEA-COMP:18002"/>
        <dbReference type="ChEBI" id="CHEBI:15378"/>
        <dbReference type="ChEBI" id="CHEBI:29033"/>
        <dbReference type="ChEBI" id="CHEBI:33723"/>
        <dbReference type="ChEBI" id="CHEBI:47402"/>
        <dbReference type="ChEBI" id="CHEBI:57540"/>
        <dbReference type="ChEBI" id="CHEBI:57945"/>
        <dbReference type="ChEBI" id="CHEBI:83228"/>
    </reaction>
</comment>
<dbReference type="FunFam" id="3.10.660.10:FF:000001">
    <property type="entry name" value="Diphthamide biosynthesis 3"/>
    <property type="match status" value="1"/>
</dbReference>
<evidence type="ECO:0000256" key="4">
    <source>
        <dbReference type="ARBA" id="ARBA00024032"/>
    </source>
</evidence>
<dbReference type="PANTHER" id="PTHR21454">
    <property type="entry name" value="DPH3 HOMOLOG-RELATED"/>
    <property type="match status" value="1"/>
</dbReference>
<dbReference type="InterPro" id="IPR044248">
    <property type="entry name" value="DPH3/4-like"/>
</dbReference>
<dbReference type="SUPFAM" id="SSF144217">
    <property type="entry name" value="CSL zinc finger"/>
    <property type="match status" value="1"/>
</dbReference>
<dbReference type="AlphaFoldDB" id="A0A060TE89"/>
<reference evidence="9" key="1">
    <citation type="submission" date="2014-02" db="EMBL/GenBank/DDBJ databases">
        <authorList>
            <person name="Genoscope - CEA"/>
        </authorList>
    </citation>
    <scope>NUCLEOTIDE SEQUENCE</scope>
    <source>
        <strain evidence="9">LS3</strain>
    </source>
</reference>
<evidence type="ECO:0000256" key="1">
    <source>
        <dbReference type="ARBA" id="ARBA00005156"/>
    </source>
</evidence>
<dbReference type="InterPro" id="IPR007872">
    <property type="entry name" value="DPH_MB_dom"/>
</dbReference>
<sequence>MSWYDEVEIEDMTFDARTQLFHYPCPCGDRFEVNIDDLMDGVEIAVCPSCSLTIKVVFEASDLEQFTKQIEPFGQQIAV</sequence>
<evidence type="ECO:0000313" key="9">
    <source>
        <dbReference type="EMBL" id="CDP39104.1"/>
    </source>
</evidence>
<dbReference type="GO" id="GO:0046872">
    <property type="term" value="F:metal ion binding"/>
    <property type="evidence" value="ECO:0007669"/>
    <property type="project" value="UniProtKB-KW"/>
</dbReference>
<comment type="similarity">
    <text evidence="4">Belongs to the DPH3 family.</text>
</comment>
<evidence type="ECO:0000256" key="5">
    <source>
        <dbReference type="ARBA" id="ARBA00036267"/>
    </source>
</evidence>
<comment type="pathway">
    <text evidence="1">Protein modification; peptidyl-diphthamide biosynthesis.</text>
</comment>
<keyword evidence="3" id="KW-0408">Iron</keyword>
<feature type="domain" description="DPH-type MB" evidence="8">
    <location>
        <begin position="3"/>
        <end position="59"/>
    </location>
</feature>
<dbReference type="UniPathway" id="UPA00559"/>
<proteinExistence type="inferred from homology"/>